<name>I7MLC6_TETTS</name>
<keyword evidence="2" id="KW-1185">Reference proteome</keyword>
<evidence type="ECO:0000313" key="1">
    <source>
        <dbReference type="EMBL" id="EAS01757.2"/>
    </source>
</evidence>
<dbReference type="RefSeq" id="XP_001022002.2">
    <property type="nucleotide sequence ID" value="XM_001022002.2"/>
</dbReference>
<gene>
    <name evidence="1" type="ORF">TTHERM_00564030</name>
</gene>
<reference evidence="2" key="1">
    <citation type="journal article" date="2006" name="PLoS Biol.">
        <title>Macronuclear genome sequence of the ciliate Tetrahymena thermophila, a model eukaryote.</title>
        <authorList>
            <person name="Eisen J.A."/>
            <person name="Coyne R.S."/>
            <person name="Wu M."/>
            <person name="Wu D."/>
            <person name="Thiagarajan M."/>
            <person name="Wortman J.R."/>
            <person name="Badger J.H."/>
            <person name="Ren Q."/>
            <person name="Amedeo P."/>
            <person name="Jones K.M."/>
            <person name="Tallon L.J."/>
            <person name="Delcher A.L."/>
            <person name="Salzberg S.L."/>
            <person name="Silva J.C."/>
            <person name="Haas B.J."/>
            <person name="Majoros W.H."/>
            <person name="Farzad M."/>
            <person name="Carlton J.M."/>
            <person name="Smith R.K. Jr."/>
            <person name="Garg J."/>
            <person name="Pearlman R.E."/>
            <person name="Karrer K.M."/>
            <person name="Sun L."/>
            <person name="Manning G."/>
            <person name="Elde N.C."/>
            <person name="Turkewitz A.P."/>
            <person name="Asai D.J."/>
            <person name="Wilkes D.E."/>
            <person name="Wang Y."/>
            <person name="Cai H."/>
            <person name="Collins K."/>
            <person name="Stewart B.A."/>
            <person name="Lee S.R."/>
            <person name="Wilamowska K."/>
            <person name="Weinberg Z."/>
            <person name="Ruzzo W.L."/>
            <person name="Wloga D."/>
            <person name="Gaertig J."/>
            <person name="Frankel J."/>
            <person name="Tsao C.-C."/>
            <person name="Gorovsky M.A."/>
            <person name="Keeling P.J."/>
            <person name="Waller R.F."/>
            <person name="Patron N.J."/>
            <person name="Cherry J.M."/>
            <person name="Stover N.A."/>
            <person name="Krieger C.J."/>
            <person name="del Toro C."/>
            <person name="Ryder H.F."/>
            <person name="Williamson S.C."/>
            <person name="Barbeau R.A."/>
            <person name="Hamilton E.P."/>
            <person name="Orias E."/>
        </authorList>
    </citation>
    <scope>NUCLEOTIDE SEQUENCE [LARGE SCALE GENOMIC DNA]</scope>
    <source>
        <strain evidence="2">SB210</strain>
    </source>
</reference>
<dbReference type="Proteomes" id="UP000009168">
    <property type="component" value="Unassembled WGS sequence"/>
</dbReference>
<dbReference type="KEGG" id="tet:TTHERM_00564030"/>
<dbReference type="AlphaFoldDB" id="I7MLC6"/>
<proteinExistence type="predicted"/>
<evidence type="ECO:0000313" key="2">
    <source>
        <dbReference type="Proteomes" id="UP000009168"/>
    </source>
</evidence>
<dbReference type="GeneID" id="7836005"/>
<protein>
    <submittedName>
        <fullName evidence="1">Uncharacterized protein</fullName>
    </submittedName>
</protein>
<organism evidence="1 2">
    <name type="scientific">Tetrahymena thermophila (strain SB210)</name>
    <dbReference type="NCBI Taxonomy" id="312017"/>
    <lineage>
        <taxon>Eukaryota</taxon>
        <taxon>Sar</taxon>
        <taxon>Alveolata</taxon>
        <taxon>Ciliophora</taxon>
        <taxon>Intramacronucleata</taxon>
        <taxon>Oligohymenophorea</taxon>
        <taxon>Hymenostomatida</taxon>
        <taxon>Tetrahymenina</taxon>
        <taxon>Tetrahymenidae</taxon>
        <taxon>Tetrahymena</taxon>
    </lineage>
</organism>
<dbReference type="EMBL" id="GG662556">
    <property type="protein sequence ID" value="EAS01757.2"/>
    <property type="molecule type" value="Genomic_DNA"/>
</dbReference>
<accession>I7MLC6</accession>
<dbReference type="InParanoid" id="I7MLC6"/>
<sequence length="435" mass="51248">MSSFNKSFDRKLRCDDIPGAQPKIRHYDRRPVRNYPNQMMASISQDEEQNVIKYMNEQIVNDEKKYQTYRHVVDNSEKINQAIENIQANGQNASIRNLKAIHSNLSKNIGQNQSSFMNIADHQEQYYKNKDNNNNQSALINNQQPDSIKQIAEQSPNLSQSRYSKTPPKNINKNAQEQNFYNLDYYNGDLSGEKPILLQQSVQIDSNQYPKHQRTQNQLNASRYDQNIIDENGSKILRQAYGDNIYRQNFSDQKFTNSQSVDRFGGIQEDKAYFSDNILQKKKFNQNISGQNQGYSQLYNFNQKLNTQQQQQLLPKIQSQNLQDQMNQIQQNQKQRKRILSYNIITNNSVNYLCNDKLTNLPNQFPSINNQKTQSYSVERFNQYEKLQNHPQQDNPSFVINYILPTSQNIDQNPFRPEQITEKKIQFNRKKLFMY</sequence>